<comment type="caution">
    <text evidence="1">The sequence shown here is derived from an EMBL/GenBank/DDBJ whole genome shotgun (WGS) entry which is preliminary data.</text>
</comment>
<proteinExistence type="predicted"/>
<protein>
    <submittedName>
        <fullName evidence="1">Uncharacterized protein</fullName>
    </submittedName>
</protein>
<dbReference type="Proteomes" id="UP000184388">
    <property type="component" value="Unassembled WGS sequence"/>
</dbReference>
<name>A0A9X8QST0_9ACTN</name>
<dbReference type="AlphaFoldDB" id="A0A9X8QST0"/>
<sequence length="488" mass="50930">MNSRSITTDRLLEAVPDDPTPLAVSTASKTKLGVIHLRFTKAAGIPDVECTRITVTLPVGDTNTDLTSNPGNIDYKHSSSGRSWSINPSGDRATYVCTPSGPGGKFVFTDTAHFTLILNAIPVGRLPGEASLALTASATTSTTTSATTNQPDEEDWTVPITKAVDDFFFFRAFSCEQPQIPNNGTATLRWEGSEHETEYWLSYDGRDPQQVTGQSAQIAGITDTTTFVLDARTPNPDTKEFDQHHYLSTTVTVKEPTIVAKELTAKRINVPQTLTADSSNKTTTLHGRTTFEEDVTIMAQLIVNGTITNEAGTVQIDAGSGNITSSGTVQGGSLKAGATYGIANNGAITGSGLNAGSGNITTSGTVQGASLQAGTNYGIASNGAISGSLVNVGSGMITGGAISGSSVGAGSGPITGGAITGSSVSASGNITASNGKRVIRVGDRIELEVNSHDKQLYLYCETGNKDNVYGGKTGFRNSIWRVHYKDSN</sequence>
<organism evidence="1 2">
    <name type="scientific">Streptomyces yunnanensis</name>
    <dbReference type="NCBI Taxonomy" id="156453"/>
    <lineage>
        <taxon>Bacteria</taxon>
        <taxon>Bacillati</taxon>
        <taxon>Actinomycetota</taxon>
        <taxon>Actinomycetes</taxon>
        <taxon>Kitasatosporales</taxon>
        <taxon>Streptomycetaceae</taxon>
        <taxon>Streptomyces</taxon>
    </lineage>
</organism>
<accession>A0A9X8QST0</accession>
<dbReference type="RefSeq" id="WP_073444837.1">
    <property type="nucleotide sequence ID" value="NZ_FRBK01000006.1"/>
</dbReference>
<dbReference type="EMBL" id="FRBK01000006">
    <property type="protein sequence ID" value="SHL83878.1"/>
    <property type="molecule type" value="Genomic_DNA"/>
</dbReference>
<gene>
    <name evidence="1" type="ORF">SAMN05216268_106374</name>
</gene>
<evidence type="ECO:0000313" key="2">
    <source>
        <dbReference type="Proteomes" id="UP000184388"/>
    </source>
</evidence>
<reference evidence="2" key="1">
    <citation type="submission" date="2016-11" db="EMBL/GenBank/DDBJ databases">
        <authorList>
            <person name="Jaros S."/>
            <person name="Januszkiewicz K."/>
            <person name="Wedrychowicz H."/>
        </authorList>
    </citation>
    <scope>NUCLEOTIDE SEQUENCE [LARGE SCALE GENOMIC DNA]</scope>
    <source>
        <strain evidence="2">CGMCC 4.3555</strain>
    </source>
</reference>
<evidence type="ECO:0000313" key="1">
    <source>
        <dbReference type="EMBL" id="SHL83878.1"/>
    </source>
</evidence>